<dbReference type="InterPro" id="IPR016035">
    <property type="entry name" value="Acyl_Trfase/lysoPLipase"/>
</dbReference>
<reference evidence="6" key="2">
    <citation type="submission" date="2020-02" db="EMBL/GenBank/DDBJ databases">
        <title>Identification and distribution of gene clusters putatively required for synthesis of sphingolipid metabolism inhibitors in phylogenetically diverse species of the filamentous fungus Fusarium.</title>
        <authorList>
            <person name="Kim H.-S."/>
            <person name="Busman M."/>
            <person name="Brown D.W."/>
            <person name="Divon H."/>
            <person name="Uhlig S."/>
            <person name="Proctor R.H."/>
        </authorList>
    </citation>
    <scope>NUCLEOTIDE SEQUENCE</scope>
    <source>
        <strain evidence="6">NRRL 25174</strain>
    </source>
</reference>
<evidence type="ECO:0000256" key="1">
    <source>
        <dbReference type="ARBA" id="ARBA00022801"/>
    </source>
</evidence>
<evidence type="ECO:0000313" key="6">
    <source>
        <dbReference type="EMBL" id="KAF4342043.1"/>
    </source>
</evidence>
<dbReference type="GO" id="GO:0019369">
    <property type="term" value="P:arachidonate metabolic process"/>
    <property type="evidence" value="ECO:0007669"/>
    <property type="project" value="TreeGrafter"/>
</dbReference>
<dbReference type="GO" id="GO:0016020">
    <property type="term" value="C:membrane"/>
    <property type="evidence" value="ECO:0007669"/>
    <property type="project" value="TreeGrafter"/>
</dbReference>
<feature type="active site" description="Proton acceptor" evidence="4">
    <location>
        <position position="234"/>
    </location>
</feature>
<evidence type="ECO:0000259" key="5">
    <source>
        <dbReference type="PROSITE" id="PS51635"/>
    </source>
</evidence>
<dbReference type="EMBL" id="PVQB02000163">
    <property type="protein sequence ID" value="KAF4342043.1"/>
    <property type="molecule type" value="Genomic_DNA"/>
</dbReference>
<keyword evidence="3 4" id="KW-0443">Lipid metabolism</keyword>
<dbReference type="SUPFAM" id="SSF52151">
    <property type="entry name" value="FabD/lysophospholipase-like"/>
    <property type="match status" value="1"/>
</dbReference>
<evidence type="ECO:0000313" key="7">
    <source>
        <dbReference type="Proteomes" id="UP000730481"/>
    </source>
</evidence>
<accession>A0A9P5E1D7</accession>
<feature type="domain" description="PNPLA" evidence="5">
    <location>
        <begin position="16"/>
        <end position="247"/>
    </location>
</feature>
<feature type="short sequence motif" description="GXGXXG" evidence="4">
    <location>
        <begin position="20"/>
        <end position="25"/>
    </location>
</feature>
<evidence type="ECO:0000256" key="3">
    <source>
        <dbReference type="ARBA" id="ARBA00023098"/>
    </source>
</evidence>
<dbReference type="GO" id="GO:0047499">
    <property type="term" value="F:calcium-independent phospholipase A2 activity"/>
    <property type="evidence" value="ECO:0007669"/>
    <property type="project" value="TreeGrafter"/>
</dbReference>
<evidence type="ECO:0000256" key="2">
    <source>
        <dbReference type="ARBA" id="ARBA00022963"/>
    </source>
</evidence>
<dbReference type="OrthoDB" id="1658288at2759"/>
<dbReference type="Gene3D" id="3.40.1090.10">
    <property type="entry name" value="Cytosolic phospholipase A2 catalytic domain"/>
    <property type="match status" value="1"/>
</dbReference>
<name>A0A9P5E1D7_9HYPO</name>
<dbReference type="PROSITE" id="PS51635">
    <property type="entry name" value="PNPLA"/>
    <property type="match status" value="1"/>
</dbReference>
<proteinExistence type="predicted"/>
<dbReference type="GO" id="GO:0016042">
    <property type="term" value="P:lipid catabolic process"/>
    <property type="evidence" value="ECO:0007669"/>
    <property type="project" value="UniProtKB-UniRule"/>
</dbReference>
<keyword evidence="1 4" id="KW-0378">Hydrolase</keyword>
<dbReference type="PANTHER" id="PTHR24185">
    <property type="entry name" value="CALCIUM-INDEPENDENT PHOSPHOLIPASE A2-GAMMA"/>
    <property type="match status" value="1"/>
</dbReference>
<dbReference type="CDD" id="cd07216">
    <property type="entry name" value="Pat17_PNPLA8_PNPLA9_like3"/>
    <property type="match status" value="1"/>
</dbReference>
<dbReference type="AlphaFoldDB" id="A0A9P5E1D7"/>
<dbReference type="Proteomes" id="UP000730481">
    <property type="component" value="Unassembled WGS sequence"/>
</dbReference>
<comment type="caution">
    <text evidence="6">The sequence shown here is derived from an EMBL/GenBank/DDBJ whole genome shotgun (WGS) entry which is preliminary data.</text>
</comment>
<protein>
    <submittedName>
        <fullName evidence="6">Calcium-independent phospholipase A2</fullName>
    </submittedName>
</protein>
<dbReference type="PANTHER" id="PTHR24185:SF1">
    <property type="entry name" value="CALCIUM-INDEPENDENT PHOSPHOLIPASE A2-GAMMA"/>
    <property type="match status" value="1"/>
</dbReference>
<feature type="short sequence motif" description="DGA/G" evidence="4">
    <location>
        <begin position="234"/>
        <end position="236"/>
    </location>
</feature>
<keyword evidence="2 4" id="KW-0442">Lipid degradation</keyword>
<dbReference type="InterPro" id="IPR002641">
    <property type="entry name" value="PNPLA_dom"/>
</dbReference>
<gene>
    <name evidence="6" type="ORF">FBEOM_3974</name>
</gene>
<reference evidence="6" key="1">
    <citation type="journal article" date="2017" name="Mycologia">
        <title>Fusarium algeriense, sp. nov., a novel toxigenic crown rot pathogen of durum wheat from Algeria is nested in the Fusarium burgessii species complex.</title>
        <authorList>
            <person name="Laraba I."/>
            <person name="Keddad A."/>
            <person name="Boureghda H."/>
            <person name="Abdallah N."/>
            <person name="Vaughan M.M."/>
            <person name="Proctor R.H."/>
            <person name="Busman M."/>
            <person name="O'Donnell K."/>
        </authorList>
    </citation>
    <scope>NUCLEOTIDE SEQUENCE</scope>
    <source>
        <strain evidence="6">NRRL 25174</strain>
    </source>
</reference>
<dbReference type="GO" id="GO:0046486">
    <property type="term" value="P:glycerolipid metabolic process"/>
    <property type="evidence" value="ECO:0007669"/>
    <property type="project" value="UniProtKB-ARBA"/>
</dbReference>
<evidence type="ECO:0000256" key="4">
    <source>
        <dbReference type="PROSITE-ProRule" id="PRU01161"/>
    </source>
</evidence>
<sequence length="392" mass="43984">MVYTASTKHPKGLRLLSLDGGGVRGIMGLVILKELMVRVQKKKNLKEIPLPADYFELAGGTSTGGIMGIMLFRLRMSVDATIDEYDRIAKTIFSPKIYGWDISWIPGSSYLNNSKALVQDSRFDAGSMSKAIDEVVEKFGLDDNDKKLKGNAPLQHEGSARMFCCTTAQNRAESMLMRTYKDKTIYTKSKVNDALLQHGDKLTISIAARATSAAPTFFPEVKFPEDKPELVFWDGGLLNNNPIDQLWYTRFELVDPKDPSPQISCVISLGTGYVSPARAKKSWIKVVGVASKVMDFATNTNAKGKDFSRHMTHLNQRDEHKDTKYIRFNPFLKEEIGLDEYLRMGDLKKIAQKTMDDPNPTNQFWINQAVDAICDQQGGLEKGTEVRLCIKY</sequence>
<feature type="short sequence motif" description="GXSXG" evidence="4">
    <location>
        <begin position="60"/>
        <end position="64"/>
    </location>
</feature>
<organism evidence="6 7">
    <name type="scientific">Fusarium beomiforme</name>
    <dbReference type="NCBI Taxonomy" id="44412"/>
    <lineage>
        <taxon>Eukaryota</taxon>
        <taxon>Fungi</taxon>
        <taxon>Dikarya</taxon>
        <taxon>Ascomycota</taxon>
        <taxon>Pezizomycotina</taxon>
        <taxon>Sordariomycetes</taxon>
        <taxon>Hypocreomycetidae</taxon>
        <taxon>Hypocreales</taxon>
        <taxon>Nectriaceae</taxon>
        <taxon>Fusarium</taxon>
        <taxon>Fusarium burgessii species complex</taxon>
    </lineage>
</organism>
<keyword evidence="7" id="KW-1185">Reference proteome</keyword>
<feature type="active site" description="Nucleophile" evidence="4">
    <location>
        <position position="62"/>
    </location>
</feature>
<dbReference type="Pfam" id="PF01734">
    <property type="entry name" value="Patatin"/>
    <property type="match status" value="1"/>
</dbReference>